<evidence type="ECO:0000313" key="2">
    <source>
        <dbReference type="Proteomes" id="UP000242381"/>
    </source>
</evidence>
<reference evidence="1 2" key="1">
    <citation type="journal article" date="2016" name="Proc. Natl. Acad. Sci. U.S.A.">
        <title>Lipid metabolic changes in an early divergent fungus govern the establishment of a mutualistic symbiosis with endobacteria.</title>
        <authorList>
            <person name="Lastovetsky O.A."/>
            <person name="Gaspar M.L."/>
            <person name="Mondo S.J."/>
            <person name="LaButti K.M."/>
            <person name="Sandor L."/>
            <person name="Grigoriev I.V."/>
            <person name="Henry S.A."/>
            <person name="Pawlowska T.E."/>
        </authorList>
    </citation>
    <scope>NUCLEOTIDE SEQUENCE [LARGE SCALE GENOMIC DNA]</scope>
    <source>
        <strain evidence="1 2">ATCC 11559</strain>
    </source>
</reference>
<protein>
    <submittedName>
        <fullName evidence="1">Uncharacterized protein</fullName>
    </submittedName>
</protein>
<dbReference type="EMBL" id="KV921472">
    <property type="protein sequence ID" value="ORE14425.1"/>
    <property type="molecule type" value="Genomic_DNA"/>
</dbReference>
<proteinExistence type="predicted"/>
<dbReference type="AlphaFoldDB" id="A0A1X0RQY0"/>
<gene>
    <name evidence="1" type="ORF">BCV71DRAFT_238421</name>
</gene>
<name>A0A1X0RQY0_RHIZD</name>
<organism evidence="1 2">
    <name type="scientific">Rhizopus microsporus</name>
    <dbReference type="NCBI Taxonomy" id="58291"/>
    <lineage>
        <taxon>Eukaryota</taxon>
        <taxon>Fungi</taxon>
        <taxon>Fungi incertae sedis</taxon>
        <taxon>Mucoromycota</taxon>
        <taxon>Mucoromycotina</taxon>
        <taxon>Mucoromycetes</taxon>
        <taxon>Mucorales</taxon>
        <taxon>Mucorineae</taxon>
        <taxon>Rhizopodaceae</taxon>
        <taxon>Rhizopus</taxon>
    </lineage>
</organism>
<sequence length="109" mass="12291">MIAQENVSSDQQKMVDVQVLVFPDIEFWKERSTPNHYLLTCELFSNSLYKAFEDQLLASLQEGDAAFTPSQRATRAITELISSLYSGFSSITSTMLTIHKLQASSRYSS</sequence>
<evidence type="ECO:0000313" key="1">
    <source>
        <dbReference type="EMBL" id="ORE14425.1"/>
    </source>
</evidence>
<accession>A0A1X0RQY0</accession>
<dbReference type="Proteomes" id="UP000242381">
    <property type="component" value="Unassembled WGS sequence"/>
</dbReference>